<dbReference type="Proteomes" id="UP001303046">
    <property type="component" value="Unassembled WGS sequence"/>
</dbReference>
<dbReference type="InterPro" id="IPR000477">
    <property type="entry name" value="RT_dom"/>
</dbReference>
<evidence type="ECO:0000313" key="3">
    <source>
        <dbReference type="Proteomes" id="UP001303046"/>
    </source>
</evidence>
<sequence length="170" mass="19478">MEVCREYSLPLILAFVDYEKAFDRVETNAILSALVDQGVDVSYLRTLVNCYERCTTRIQLFHRPFTVPVGKRVRQGRTIPTALQWIMKSLSWEERSIRVEGRFLSNLRFADNIVPFPRSTNEAEAMLKGLNEAGKRIGLRINIKKTQFMKNAYYEDGGVQVEGSQTIGIP</sequence>
<proteinExistence type="predicted"/>
<gene>
    <name evidence="2" type="primary">Necator_chrI.g3873</name>
    <name evidence="2" type="ORF">RB195_007744</name>
</gene>
<dbReference type="PANTHER" id="PTHR47027">
    <property type="entry name" value="REVERSE TRANSCRIPTASE DOMAIN-CONTAINING PROTEIN"/>
    <property type="match status" value="1"/>
</dbReference>
<accession>A0ABR1BYQ7</accession>
<dbReference type="PANTHER" id="PTHR47027:SF20">
    <property type="entry name" value="REVERSE TRANSCRIPTASE-LIKE PROTEIN WITH RNA-DIRECTED DNA POLYMERASE DOMAIN"/>
    <property type="match status" value="1"/>
</dbReference>
<evidence type="ECO:0000313" key="2">
    <source>
        <dbReference type="EMBL" id="KAK6731462.1"/>
    </source>
</evidence>
<evidence type="ECO:0000259" key="1">
    <source>
        <dbReference type="PROSITE" id="PS50878"/>
    </source>
</evidence>
<dbReference type="Pfam" id="PF00078">
    <property type="entry name" value="RVT_1"/>
    <property type="match status" value="1"/>
</dbReference>
<name>A0ABR1BYQ7_NECAM</name>
<protein>
    <recommendedName>
        <fullName evidence="1">Reverse transcriptase domain-containing protein</fullName>
    </recommendedName>
</protein>
<keyword evidence="3" id="KW-1185">Reference proteome</keyword>
<organism evidence="2 3">
    <name type="scientific">Necator americanus</name>
    <name type="common">Human hookworm</name>
    <dbReference type="NCBI Taxonomy" id="51031"/>
    <lineage>
        <taxon>Eukaryota</taxon>
        <taxon>Metazoa</taxon>
        <taxon>Ecdysozoa</taxon>
        <taxon>Nematoda</taxon>
        <taxon>Chromadorea</taxon>
        <taxon>Rhabditida</taxon>
        <taxon>Rhabditina</taxon>
        <taxon>Rhabditomorpha</taxon>
        <taxon>Strongyloidea</taxon>
        <taxon>Ancylostomatidae</taxon>
        <taxon>Bunostominae</taxon>
        <taxon>Necator</taxon>
    </lineage>
</organism>
<comment type="caution">
    <text evidence="2">The sequence shown here is derived from an EMBL/GenBank/DDBJ whole genome shotgun (WGS) entry which is preliminary data.</text>
</comment>
<reference evidence="2 3" key="1">
    <citation type="submission" date="2023-08" db="EMBL/GenBank/DDBJ databases">
        <title>A Necator americanus chromosomal reference genome.</title>
        <authorList>
            <person name="Ilik V."/>
            <person name="Petrzelkova K.J."/>
            <person name="Pardy F."/>
            <person name="Fuh T."/>
            <person name="Niatou-Singa F.S."/>
            <person name="Gouil Q."/>
            <person name="Baker L."/>
            <person name="Ritchie M.E."/>
            <person name="Jex A.R."/>
            <person name="Gazzola D."/>
            <person name="Li H."/>
            <person name="Toshio Fujiwara R."/>
            <person name="Zhan B."/>
            <person name="Aroian R.V."/>
            <person name="Pafco B."/>
            <person name="Schwarz E.M."/>
        </authorList>
    </citation>
    <scope>NUCLEOTIDE SEQUENCE [LARGE SCALE GENOMIC DNA]</scope>
    <source>
        <strain evidence="2 3">Aroian</strain>
        <tissue evidence="2">Whole animal</tissue>
    </source>
</reference>
<feature type="domain" description="Reverse transcriptase" evidence="1">
    <location>
        <begin position="1"/>
        <end position="161"/>
    </location>
</feature>
<dbReference type="PROSITE" id="PS50878">
    <property type="entry name" value="RT_POL"/>
    <property type="match status" value="1"/>
</dbReference>
<dbReference type="EMBL" id="JAVFWL010000001">
    <property type="protein sequence ID" value="KAK6731462.1"/>
    <property type="molecule type" value="Genomic_DNA"/>
</dbReference>